<evidence type="ECO:0000313" key="1">
    <source>
        <dbReference type="EMBL" id="MCA9386178.1"/>
    </source>
</evidence>
<dbReference type="EMBL" id="JAGQLH010000091">
    <property type="protein sequence ID" value="MCA9386178.1"/>
    <property type="molecule type" value="Genomic_DNA"/>
</dbReference>
<organism evidence="1 2">
    <name type="scientific">Candidatus Dojkabacteria bacterium</name>
    <dbReference type="NCBI Taxonomy" id="2099670"/>
    <lineage>
        <taxon>Bacteria</taxon>
        <taxon>Candidatus Dojkabacteria</taxon>
    </lineage>
</organism>
<gene>
    <name evidence="1" type="ORF">KC717_06025</name>
</gene>
<dbReference type="AlphaFoldDB" id="A0A955L9T9"/>
<name>A0A955L9T9_9BACT</name>
<dbReference type="Proteomes" id="UP000754563">
    <property type="component" value="Unassembled WGS sequence"/>
</dbReference>
<accession>A0A955L9T9</accession>
<evidence type="ECO:0000313" key="2">
    <source>
        <dbReference type="Proteomes" id="UP000754563"/>
    </source>
</evidence>
<evidence type="ECO:0008006" key="3">
    <source>
        <dbReference type="Google" id="ProtNLM"/>
    </source>
</evidence>
<reference evidence="1" key="1">
    <citation type="submission" date="2020-04" db="EMBL/GenBank/DDBJ databases">
        <authorList>
            <person name="Zhang T."/>
        </authorList>
    </citation>
    <scope>NUCLEOTIDE SEQUENCE</scope>
    <source>
        <strain evidence="1">HKST-UBA11</strain>
    </source>
</reference>
<protein>
    <recommendedName>
        <fullName evidence="3">Phage tail protein</fullName>
    </recommendedName>
</protein>
<comment type="caution">
    <text evidence="1">The sequence shown here is derived from an EMBL/GenBank/DDBJ whole genome shotgun (WGS) entry which is preliminary data.</text>
</comment>
<reference evidence="1" key="2">
    <citation type="journal article" date="2021" name="Microbiome">
        <title>Successional dynamics and alternative stable states in a saline activated sludge microbial community over 9 years.</title>
        <authorList>
            <person name="Wang Y."/>
            <person name="Ye J."/>
            <person name="Ju F."/>
            <person name="Liu L."/>
            <person name="Boyd J.A."/>
            <person name="Deng Y."/>
            <person name="Parks D.H."/>
            <person name="Jiang X."/>
            <person name="Yin X."/>
            <person name="Woodcroft B.J."/>
            <person name="Tyson G.W."/>
            <person name="Hugenholtz P."/>
            <person name="Polz M.F."/>
            <person name="Zhang T."/>
        </authorList>
    </citation>
    <scope>NUCLEOTIDE SEQUENCE</scope>
    <source>
        <strain evidence="1">HKST-UBA11</strain>
    </source>
</reference>
<sequence>MANILGGGGSGAVRLLFPAITGSEITNWDADTVDLTGITSLKIDYANKRKSTEYESERTIRGVNVRAAKKDKTLDAVTGTIVAAEGQASSVEIGFYANDAILSKVKAAVGSSDQPVIAIWAGGEVDGGLPKDYHLLGYIDGNLAEEYKEGVQTYTIKIAGGVGFTEDDGSHTGYIAAFKTTPGLLAADGFDDTTEAVTLTDVTAGNVTTLLSGEILEVTRA</sequence>
<proteinExistence type="predicted"/>